<dbReference type="EMBL" id="MN739346">
    <property type="protein sequence ID" value="QHS99676.1"/>
    <property type="molecule type" value="Genomic_DNA"/>
</dbReference>
<reference evidence="2" key="1">
    <citation type="journal article" date="2020" name="Nature">
        <title>Giant virus diversity and host interactions through global metagenomics.</title>
        <authorList>
            <person name="Schulz F."/>
            <person name="Roux S."/>
            <person name="Paez-Espino D."/>
            <person name="Jungbluth S."/>
            <person name="Walsh D.A."/>
            <person name="Denef V.J."/>
            <person name="McMahon K.D."/>
            <person name="Konstantinidis K.T."/>
            <person name="Eloe-Fadrosh E.A."/>
            <person name="Kyrpides N.C."/>
            <person name="Woyke T."/>
        </authorList>
    </citation>
    <scope>NUCLEOTIDE SEQUENCE</scope>
    <source>
        <strain evidence="2">GVMAG-M-3300020187-37</strain>
    </source>
</reference>
<evidence type="ECO:0000256" key="1">
    <source>
        <dbReference type="SAM" id="Coils"/>
    </source>
</evidence>
<protein>
    <submittedName>
        <fullName evidence="2">Uncharacterized protein</fullName>
    </submittedName>
</protein>
<keyword evidence="1" id="KW-0175">Coiled coil</keyword>
<organism evidence="2">
    <name type="scientific">viral metagenome</name>
    <dbReference type="NCBI Taxonomy" id="1070528"/>
    <lineage>
        <taxon>unclassified sequences</taxon>
        <taxon>metagenomes</taxon>
        <taxon>organismal metagenomes</taxon>
    </lineage>
</organism>
<feature type="coiled-coil region" evidence="1">
    <location>
        <begin position="101"/>
        <end position="135"/>
    </location>
</feature>
<name>A0A6C0C5Q4_9ZZZZ</name>
<evidence type="ECO:0000313" key="2">
    <source>
        <dbReference type="EMBL" id="QHS99676.1"/>
    </source>
</evidence>
<dbReference type="AlphaFoldDB" id="A0A6C0C5Q4"/>
<sequence>MSEYLDLISIFFNEKHLYLSSDKHVRCNGCDDHKKFIENNSEIIMSCGETSSDESKCGNKIRIILPIYKSDKDLRYFKFKFNEMINWENISKFIDINPELIKDNQELLEKHNEKVDKLKELFNKYNSDNEKKINENYSKIKDLKLECKGLLNDIKQSDDIIKKKELRKEYIENSNNINLLFNEIKNIDINEYYLVDEPKILVNNYKEYISEKPIKPMKVKKVKKDKKDKKEIKPVLDKIPNDSKVEWSKDGKEFNGIIEGETAKSYRICCKPGKESGEKGSTWLVPKNLVKLS</sequence>
<proteinExistence type="predicted"/>
<accession>A0A6C0C5Q4</accession>